<name>A0A443YYW8_9GAMM</name>
<organism evidence="2 3">
    <name type="scientific">Pseudidiomarina gelatinasegens</name>
    <dbReference type="NCBI Taxonomy" id="2487740"/>
    <lineage>
        <taxon>Bacteria</taxon>
        <taxon>Pseudomonadati</taxon>
        <taxon>Pseudomonadota</taxon>
        <taxon>Gammaproteobacteria</taxon>
        <taxon>Alteromonadales</taxon>
        <taxon>Idiomarinaceae</taxon>
        <taxon>Pseudidiomarina</taxon>
    </lineage>
</organism>
<evidence type="ECO:0000259" key="1">
    <source>
        <dbReference type="Pfam" id="PF13472"/>
    </source>
</evidence>
<dbReference type="CDD" id="cd01836">
    <property type="entry name" value="FeeA_FeeB_like"/>
    <property type="match status" value="1"/>
</dbReference>
<sequence>MMKKLLMLVLAPILLWQGKRVRRTTVRLPEASGKRAGVMGAGKSLRLLVLGDSAAAGVGCATQAEAVTGQLVQRLAETYRVSWELWAQSSLTCEGVCQLAEQHAGGVKFDVVLVSAGVNDVTRRTALAKWQNDLSALTQLLRMEFQAQRIVFTALPPMHKFPALPQPLRWFIGRQARELDTELKHHCQRHDCDYLALDLPFAAEYMAADGFHPSAQAARLWANGVSDLLQND</sequence>
<keyword evidence="3" id="KW-1185">Reference proteome</keyword>
<reference evidence="2 3" key="1">
    <citation type="submission" date="2018-12" db="EMBL/GenBank/DDBJ databases">
        <authorList>
            <person name="Li A."/>
            <person name="Zhang M."/>
            <person name="Zhu H."/>
        </authorList>
    </citation>
    <scope>NUCLEOTIDE SEQUENCE [LARGE SCALE GENOMIC DNA]</scope>
    <source>
        <strain evidence="2 3">R04H25</strain>
    </source>
</reference>
<gene>
    <name evidence="2" type="ORF">EGC76_09025</name>
</gene>
<comment type="caution">
    <text evidence="2">The sequence shown here is derived from an EMBL/GenBank/DDBJ whole genome shotgun (WGS) entry which is preliminary data.</text>
</comment>
<proteinExistence type="predicted"/>
<evidence type="ECO:0000313" key="3">
    <source>
        <dbReference type="Proteomes" id="UP000288789"/>
    </source>
</evidence>
<dbReference type="OrthoDB" id="9804395at2"/>
<dbReference type="Pfam" id="PF13472">
    <property type="entry name" value="Lipase_GDSL_2"/>
    <property type="match status" value="1"/>
</dbReference>
<dbReference type="InterPro" id="IPR036514">
    <property type="entry name" value="SGNH_hydro_sf"/>
</dbReference>
<evidence type="ECO:0000313" key="2">
    <source>
        <dbReference type="EMBL" id="RWU09327.1"/>
    </source>
</evidence>
<dbReference type="Proteomes" id="UP000288789">
    <property type="component" value="Unassembled WGS sequence"/>
</dbReference>
<dbReference type="Gene3D" id="3.40.50.1110">
    <property type="entry name" value="SGNH hydrolase"/>
    <property type="match status" value="1"/>
</dbReference>
<dbReference type="InterPro" id="IPR013830">
    <property type="entry name" value="SGNH_hydro"/>
</dbReference>
<feature type="domain" description="SGNH hydrolase-type esterase" evidence="1">
    <location>
        <begin position="49"/>
        <end position="219"/>
    </location>
</feature>
<dbReference type="EMBL" id="RSFE01000006">
    <property type="protein sequence ID" value="RWU09327.1"/>
    <property type="molecule type" value="Genomic_DNA"/>
</dbReference>
<dbReference type="SUPFAM" id="SSF52266">
    <property type="entry name" value="SGNH hydrolase"/>
    <property type="match status" value="1"/>
</dbReference>
<protein>
    <submittedName>
        <fullName evidence="2">SGNH/GDSL hydrolase family protein</fullName>
    </submittedName>
</protein>
<dbReference type="GO" id="GO:0016788">
    <property type="term" value="F:hydrolase activity, acting on ester bonds"/>
    <property type="evidence" value="ECO:0007669"/>
    <property type="project" value="UniProtKB-ARBA"/>
</dbReference>
<dbReference type="AlphaFoldDB" id="A0A443YYW8"/>
<accession>A0A443YYW8</accession>
<keyword evidence="2" id="KW-0378">Hydrolase</keyword>